<keyword evidence="2" id="KW-1185">Reference proteome</keyword>
<dbReference type="AlphaFoldDB" id="A0A7R8D6L0"/>
<reference evidence="1" key="1">
    <citation type="submission" date="2021-02" db="EMBL/GenBank/DDBJ databases">
        <authorList>
            <person name="Bekaert M."/>
        </authorList>
    </citation>
    <scope>NUCLEOTIDE SEQUENCE</scope>
    <source>
        <strain evidence="1">IoA-00</strain>
    </source>
</reference>
<dbReference type="PROSITE" id="PS50966">
    <property type="entry name" value="ZF_SWIM"/>
    <property type="match status" value="1"/>
</dbReference>
<dbReference type="Proteomes" id="UP000675881">
    <property type="component" value="Chromosome 9"/>
</dbReference>
<proteinExistence type="predicted"/>
<evidence type="ECO:0000313" key="2">
    <source>
        <dbReference type="Proteomes" id="UP000675881"/>
    </source>
</evidence>
<dbReference type="GO" id="GO:0008270">
    <property type="term" value="F:zinc ion binding"/>
    <property type="evidence" value="ECO:0007669"/>
    <property type="project" value="InterPro"/>
</dbReference>
<sequence length="160" mass="17933">MLVGTSKPKDNELCRGATYQRSPVVHIPDIVPITIWRDSGDFISIVESDKTFIPPIKKAHIDQYIIQRQVGDDIQNLDIAPMRKVRQKSLKSHCECVAGIGPHGTCKHVVSALLIMENFVSNDDVYLSKSSKETLQTFKSPRKLYGGEPVVPEKLCRALF</sequence>
<organism evidence="1 2">
    <name type="scientific">Lepeophtheirus salmonis</name>
    <name type="common">Salmon louse</name>
    <name type="synonym">Caligus salmonis</name>
    <dbReference type="NCBI Taxonomy" id="72036"/>
    <lineage>
        <taxon>Eukaryota</taxon>
        <taxon>Metazoa</taxon>
        <taxon>Ecdysozoa</taxon>
        <taxon>Arthropoda</taxon>
        <taxon>Crustacea</taxon>
        <taxon>Multicrustacea</taxon>
        <taxon>Hexanauplia</taxon>
        <taxon>Copepoda</taxon>
        <taxon>Siphonostomatoida</taxon>
        <taxon>Caligidae</taxon>
        <taxon>Lepeophtheirus</taxon>
    </lineage>
</organism>
<accession>A0A7R8D6L0</accession>
<protein>
    <submittedName>
        <fullName evidence="1">(salmon louse) hypothetical protein</fullName>
    </submittedName>
</protein>
<gene>
    <name evidence="1" type="ORF">LSAA_15026</name>
</gene>
<evidence type="ECO:0000313" key="1">
    <source>
        <dbReference type="EMBL" id="CAF3045357.1"/>
    </source>
</evidence>
<dbReference type="EMBL" id="HG994588">
    <property type="protein sequence ID" value="CAF3045357.1"/>
    <property type="molecule type" value="Genomic_DNA"/>
</dbReference>
<name>A0A7R8D6L0_LEPSM</name>
<dbReference type="InterPro" id="IPR007527">
    <property type="entry name" value="Znf_SWIM"/>
</dbReference>